<sequence>MFPLVARGGFSSSRATAGVTSSICTIVLEQTERTRQSSKADIEQLIEKTQLKIASLQSQIERERAIAAALRYIISPVRALPVELLAEIFVLAIRDCTHITDVLRLSQVCSDWRQVAHSTPRLWTGPIRVNLSHKKSDLGEVYAEGLKAWLARSAPHLVQCVSLVQCPTEDPRSRILAEVLKTSARWRNLDLVSTPLWLAIRVAECKWDSLDELFLGIMGPNTSHLDSLSFTVPRLRKLDINIRSNDPHILMPWAQLTDLHLDSDYPDSALDIIVQCADLVKAVFSICGWRKLPKARRDNHILSRLRSLALVFFGSAGYVAPFLDCISAPVLEELCFDFEYMDGRIDWAAAHLPAFQMRAPNLARLDLRHTTLQPVDLVDILRCAPALTHLKLSSCRDCFDDTLIRSLHYKKGVKPLVPRLHNLILQDIFEIFTPKILADMLTSRWWTNAELKSFSAPPAVARWTLFHVQGDHCSENFADIMEGLQNNGLPIEFYTI</sequence>
<keyword evidence="1" id="KW-0175">Coiled coil</keyword>
<comment type="caution">
    <text evidence="3">The sequence shown here is derived from an EMBL/GenBank/DDBJ whole genome shotgun (WGS) entry which is preliminary data.</text>
</comment>
<dbReference type="Gene3D" id="1.20.1280.50">
    <property type="match status" value="1"/>
</dbReference>
<organism evidence="3 4">
    <name type="scientific">Mycena albidolilacea</name>
    <dbReference type="NCBI Taxonomy" id="1033008"/>
    <lineage>
        <taxon>Eukaryota</taxon>
        <taxon>Fungi</taxon>
        <taxon>Dikarya</taxon>
        <taxon>Basidiomycota</taxon>
        <taxon>Agaricomycotina</taxon>
        <taxon>Agaricomycetes</taxon>
        <taxon>Agaricomycetidae</taxon>
        <taxon>Agaricales</taxon>
        <taxon>Marasmiineae</taxon>
        <taxon>Mycenaceae</taxon>
        <taxon>Mycena</taxon>
    </lineage>
</organism>
<dbReference type="Pfam" id="PF12937">
    <property type="entry name" value="F-box-like"/>
    <property type="match status" value="1"/>
</dbReference>
<dbReference type="InterPro" id="IPR032675">
    <property type="entry name" value="LRR_dom_sf"/>
</dbReference>
<accession>A0AAD7F5D2</accession>
<dbReference type="AlphaFoldDB" id="A0AAD7F5D2"/>
<dbReference type="SUPFAM" id="SSF52047">
    <property type="entry name" value="RNI-like"/>
    <property type="match status" value="1"/>
</dbReference>
<reference evidence="3" key="1">
    <citation type="submission" date="2023-03" db="EMBL/GenBank/DDBJ databases">
        <title>Massive genome expansion in bonnet fungi (Mycena s.s.) driven by repeated elements and novel gene families across ecological guilds.</title>
        <authorList>
            <consortium name="Lawrence Berkeley National Laboratory"/>
            <person name="Harder C.B."/>
            <person name="Miyauchi S."/>
            <person name="Viragh M."/>
            <person name="Kuo A."/>
            <person name="Thoen E."/>
            <person name="Andreopoulos B."/>
            <person name="Lu D."/>
            <person name="Skrede I."/>
            <person name="Drula E."/>
            <person name="Henrissat B."/>
            <person name="Morin E."/>
            <person name="Kohler A."/>
            <person name="Barry K."/>
            <person name="LaButti K."/>
            <person name="Morin E."/>
            <person name="Salamov A."/>
            <person name="Lipzen A."/>
            <person name="Mereny Z."/>
            <person name="Hegedus B."/>
            <person name="Baldrian P."/>
            <person name="Stursova M."/>
            <person name="Weitz H."/>
            <person name="Taylor A."/>
            <person name="Grigoriev I.V."/>
            <person name="Nagy L.G."/>
            <person name="Martin F."/>
            <person name="Kauserud H."/>
        </authorList>
    </citation>
    <scope>NUCLEOTIDE SEQUENCE</scope>
    <source>
        <strain evidence="3">CBHHK002</strain>
    </source>
</reference>
<protein>
    <recommendedName>
        <fullName evidence="2">F-box domain-containing protein</fullName>
    </recommendedName>
</protein>
<dbReference type="SUPFAM" id="SSF81383">
    <property type="entry name" value="F-box domain"/>
    <property type="match status" value="1"/>
</dbReference>
<evidence type="ECO:0000313" key="4">
    <source>
        <dbReference type="Proteomes" id="UP001218218"/>
    </source>
</evidence>
<proteinExistence type="predicted"/>
<dbReference type="Proteomes" id="UP001218218">
    <property type="component" value="Unassembled WGS sequence"/>
</dbReference>
<keyword evidence="4" id="KW-1185">Reference proteome</keyword>
<evidence type="ECO:0000313" key="3">
    <source>
        <dbReference type="EMBL" id="KAJ7366530.1"/>
    </source>
</evidence>
<gene>
    <name evidence="3" type="ORF">DFH08DRAFT_763788</name>
</gene>
<dbReference type="InterPro" id="IPR036047">
    <property type="entry name" value="F-box-like_dom_sf"/>
</dbReference>
<name>A0AAD7F5D2_9AGAR</name>
<evidence type="ECO:0000256" key="1">
    <source>
        <dbReference type="SAM" id="Coils"/>
    </source>
</evidence>
<dbReference type="Gene3D" id="3.80.10.10">
    <property type="entry name" value="Ribonuclease Inhibitor"/>
    <property type="match status" value="1"/>
</dbReference>
<dbReference type="EMBL" id="JARIHO010000002">
    <property type="protein sequence ID" value="KAJ7366530.1"/>
    <property type="molecule type" value="Genomic_DNA"/>
</dbReference>
<feature type="domain" description="F-box" evidence="2">
    <location>
        <begin position="79"/>
        <end position="124"/>
    </location>
</feature>
<evidence type="ECO:0000259" key="2">
    <source>
        <dbReference type="Pfam" id="PF12937"/>
    </source>
</evidence>
<dbReference type="InterPro" id="IPR001810">
    <property type="entry name" value="F-box_dom"/>
</dbReference>
<feature type="coiled-coil region" evidence="1">
    <location>
        <begin position="28"/>
        <end position="66"/>
    </location>
</feature>